<reference evidence="2 3" key="1">
    <citation type="submission" date="2012-08" db="EMBL/GenBank/DDBJ databases">
        <authorList>
            <person name="Gan P.H.P."/>
            <person name="Ikeda K."/>
            <person name="Irieda H."/>
            <person name="Narusaka M."/>
            <person name="O'Connell R.J."/>
            <person name="Narusaka Y."/>
            <person name="Takano Y."/>
            <person name="Kubo Y."/>
            <person name="Shirasu K."/>
        </authorList>
    </citation>
    <scope>NUCLEOTIDE SEQUENCE [LARGE SCALE GENOMIC DNA]</scope>
    <source>
        <strain evidence="2 3">Nara gc5</strain>
    </source>
</reference>
<comment type="caution">
    <text evidence="2">The sequence shown here is derived from an EMBL/GenBank/DDBJ whole genome shotgun (WGS) entry which is preliminary data.</text>
</comment>
<accession>A0A7J6IRA4</accession>
<proteinExistence type="predicted"/>
<evidence type="ECO:0000313" key="3">
    <source>
        <dbReference type="Proteomes" id="UP000011096"/>
    </source>
</evidence>
<dbReference type="GeneID" id="43620676"/>
<dbReference type="PANTHER" id="PTHR38167:SF1">
    <property type="entry name" value="C2H2-TYPE DOMAIN-CONTAINING PROTEIN"/>
    <property type="match status" value="1"/>
</dbReference>
<evidence type="ECO:0000256" key="1">
    <source>
        <dbReference type="SAM" id="MobiDB-lite"/>
    </source>
</evidence>
<keyword evidence="3" id="KW-1185">Reference proteome</keyword>
<evidence type="ECO:0008006" key="4">
    <source>
        <dbReference type="Google" id="ProtNLM"/>
    </source>
</evidence>
<evidence type="ECO:0000313" key="2">
    <source>
        <dbReference type="EMBL" id="KAF4478981.1"/>
    </source>
</evidence>
<dbReference type="PANTHER" id="PTHR38167">
    <property type="entry name" value="C2H2-TYPE DOMAIN-CONTAINING PROTEIN"/>
    <property type="match status" value="1"/>
</dbReference>
<dbReference type="InParanoid" id="A0A7J6IRA4"/>
<dbReference type="Proteomes" id="UP000011096">
    <property type="component" value="Unassembled WGS sequence"/>
</dbReference>
<reference evidence="2 3" key="2">
    <citation type="submission" date="2020-04" db="EMBL/GenBank/DDBJ databases">
        <title>Genome sequencing and assembly of multiple isolates from the Colletotrichum gloeosporioides species complex.</title>
        <authorList>
            <person name="Gan P."/>
            <person name="Shirasu K."/>
        </authorList>
    </citation>
    <scope>NUCLEOTIDE SEQUENCE [LARGE SCALE GENOMIC DNA]</scope>
    <source>
        <strain evidence="2 3">Nara gc5</strain>
    </source>
</reference>
<feature type="region of interest" description="Disordered" evidence="1">
    <location>
        <begin position="184"/>
        <end position="243"/>
    </location>
</feature>
<feature type="compositionally biased region" description="Acidic residues" evidence="1">
    <location>
        <begin position="205"/>
        <end position="224"/>
    </location>
</feature>
<name>A0A7J6IRA4_COLFN</name>
<protein>
    <recommendedName>
        <fullName evidence="4">C2H2-type domain-containing protein</fullName>
    </recommendedName>
</protein>
<dbReference type="EMBL" id="ANPB02000007">
    <property type="protein sequence ID" value="KAF4478981.1"/>
    <property type="molecule type" value="Genomic_DNA"/>
</dbReference>
<gene>
    <name evidence="2" type="ORF">CGGC5_v012778</name>
</gene>
<organism evidence="2 3">
    <name type="scientific">Colletotrichum fructicola (strain Nara gc5)</name>
    <name type="common">Anthracnose fungus</name>
    <name type="synonym">Colletotrichum gloeosporioides (strain Nara gc5)</name>
    <dbReference type="NCBI Taxonomy" id="1213859"/>
    <lineage>
        <taxon>Eukaryota</taxon>
        <taxon>Fungi</taxon>
        <taxon>Dikarya</taxon>
        <taxon>Ascomycota</taxon>
        <taxon>Pezizomycotina</taxon>
        <taxon>Sordariomycetes</taxon>
        <taxon>Hypocreomycetidae</taxon>
        <taxon>Glomerellales</taxon>
        <taxon>Glomerellaceae</taxon>
        <taxon>Colletotrichum</taxon>
        <taxon>Colletotrichum gloeosporioides species complex</taxon>
    </lineage>
</organism>
<dbReference type="RefSeq" id="XP_066007902.1">
    <property type="nucleotide sequence ID" value="XM_066152753.1"/>
</dbReference>
<sequence length="267" mass="30139">MLIDARGSALKPAYLSRSPMRSCSSDVASRPFQTTIKLSGRMRGAFDAKTRVNPSPGDMSTISLEHAQAILRFLSQDSIVKRKIHDMHQNLIDQDIGRRLEVLRSGEPAKPLAICVDCKEAFDADTSHRGDCRYHDGLLEPDYDDDTWADHDERCHGPIDTAENREMYLEAFKWECCDEPGDAEGCQRGAHRASESVEKSGGPVEDYESTEEEDDDEEDEEEEVEARNKKDEDPEVVIVGERQVVNKRKADDSFEVSVYAQKAKRGW</sequence>
<dbReference type="AlphaFoldDB" id="A0A7J6IRA4"/>
<dbReference type="OrthoDB" id="5422613at2759"/>